<organism evidence="1">
    <name type="scientific">Cupriavidus taiwanensis</name>
    <dbReference type="NCBI Taxonomy" id="164546"/>
    <lineage>
        <taxon>Bacteria</taxon>
        <taxon>Pseudomonadati</taxon>
        <taxon>Pseudomonadota</taxon>
        <taxon>Betaproteobacteria</taxon>
        <taxon>Burkholderiales</taxon>
        <taxon>Burkholderiaceae</taxon>
        <taxon>Cupriavidus</taxon>
    </lineage>
</organism>
<protein>
    <submittedName>
        <fullName evidence="1">Uncharacterized protein</fullName>
    </submittedName>
</protein>
<accession>A0A375EC97</accession>
<dbReference type="EMBL" id="OFTH01000047">
    <property type="protein sequence ID" value="SOZ72929.1"/>
    <property type="molecule type" value="Genomic_DNA"/>
</dbReference>
<sequence>MPAYMVQGKLVDGSLRELFSDWRFHPYGRSVSVFLLRLRERYVSPAVMQSQPLSVPSVLEESFPAYERLDK</sequence>
<dbReference type="AlphaFoldDB" id="A0A375EC97"/>
<gene>
    <name evidence="1" type="ORF">CBM2613_B50077</name>
</gene>
<dbReference type="Proteomes" id="UP000256952">
    <property type="component" value="Chromosome CBM2613_b"/>
</dbReference>
<name>A0A375EC97_9BURK</name>
<evidence type="ECO:0000313" key="1">
    <source>
        <dbReference type="EMBL" id="SOZ72929.1"/>
    </source>
</evidence>
<reference evidence="1" key="1">
    <citation type="submission" date="2018-01" db="EMBL/GenBank/DDBJ databases">
        <authorList>
            <person name="Clerissi C."/>
        </authorList>
    </citation>
    <scope>NUCLEOTIDE SEQUENCE</scope>
    <source>
        <strain evidence="1">Cupriavidus taiwanensis STM 8556</strain>
    </source>
</reference>
<comment type="caution">
    <text evidence="1">The sequence shown here is derived from an EMBL/GenBank/DDBJ whole genome shotgun (WGS) entry which is preliminary data.</text>
</comment>
<proteinExistence type="predicted"/>